<organism evidence="2 3">
    <name type="scientific">Polarella glacialis</name>
    <name type="common">Dinoflagellate</name>
    <dbReference type="NCBI Taxonomy" id="89957"/>
    <lineage>
        <taxon>Eukaryota</taxon>
        <taxon>Sar</taxon>
        <taxon>Alveolata</taxon>
        <taxon>Dinophyceae</taxon>
        <taxon>Suessiales</taxon>
        <taxon>Suessiaceae</taxon>
        <taxon>Polarella</taxon>
    </lineage>
</organism>
<dbReference type="Proteomes" id="UP000654075">
    <property type="component" value="Unassembled WGS sequence"/>
</dbReference>
<dbReference type="SUPFAM" id="SSF50249">
    <property type="entry name" value="Nucleic acid-binding proteins"/>
    <property type="match status" value="2"/>
</dbReference>
<dbReference type="OrthoDB" id="435237at2759"/>
<dbReference type="GO" id="GO:0003676">
    <property type="term" value="F:nucleic acid binding"/>
    <property type="evidence" value="ECO:0007669"/>
    <property type="project" value="InterPro"/>
</dbReference>
<sequence length="253" mass="26964">MDANVLFQALLQADGETAAAVIRELLKARPGLAPSVVAFACPDLTYCPVKGMTEKRAMGLLKSFSQQSGFGIISCPELELVFGVEVFVHLQQMGPWASLLAPGNPVSFAVVLSKENKPQAYDVLPLLDASGDPQGMAMAGMGGMEQAFGFGEWDGFGENGPLAGNGFGLSKKRKLEDPLAELGRFAGRIKSLNAEKGFGFVICEDLKQQGFAGDVFVGGQQALGFEAGQMISFTAFVNEKDQPQAKDLQMLEF</sequence>
<protein>
    <recommendedName>
        <fullName evidence="1">CSD domain-containing protein</fullName>
    </recommendedName>
</protein>
<dbReference type="PROSITE" id="PS51857">
    <property type="entry name" value="CSD_2"/>
    <property type="match status" value="1"/>
</dbReference>
<name>A0A813FWF7_POLGL</name>
<dbReference type="EMBL" id="CAJNNV010026475">
    <property type="protein sequence ID" value="CAE8618292.1"/>
    <property type="molecule type" value="Genomic_DNA"/>
</dbReference>
<evidence type="ECO:0000313" key="3">
    <source>
        <dbReference type="Proteomes" id="UP000654075"/>
    </source>
</evidence>
<dbReference type="InterPro" id="IPR012340">
    <property type="entry name" value="NA-bd_OB-fold"/>
</dbReference>
<evidence type="ECO:0000313" key="2">
    <source>
        <dbReference type="EMBL" id="CAE8618292.1"/>
    </source>
</evidence>
<dbReference type="InterPro" id="IPR002059">
    <property type="entry name" value="CSP_DNA-bd"/>
</dbReference>
<proteinExistence type="predicted"/>
<dbReference type="AlphaFoldDB" id="A0A813FWF7"/>
<keyword evidence="3" id="KW-1185">Reference proteome</keyword>
<comment type="caution">
    <text evidence="2">The sequence shown here is derived from an EMBL/GenBank/DDBJ whole genome shotgun (WGS) entry which is preliminary data.</text>
</comment>
<reference evidence="2" key="1">
    <citation type="submission" date="2021-02" db="EMBL/GenBank/DDBJ databases">
        <authorList>
            <person name="Dougan E. K."/>
            <person name="Rhodes N."/>
            <person name="Thang M."/>
            <person name="Chan C."/>
        </authorList>
    </citation>
    <scope>NUCLEOTIDE SEQUENCE</scope>
</reference>
<evidence type="ECO:0000259" key="1">
    <source>
        <dbReference type="PROSITE" id="PS51857"/>
    </source>
</evidence>
<dbReference type="InterPro" id="IPR011129">
    <property type="entry name" value="CSD"/>
</dbReference>
<dbReference type="Pfam" id="PF00313">
    <property type="entry name" value="CSD"/>
    <property type="match status" value="1"/>
</dbReference>
<dbReference type="Gene3D" id="2.40.50.140">
    <property type="entry name" value="Nucleic acid-binding proteins"/>
    <property type="match status" value="2"/>
</dbReference>
<gene>
    <name evidence="2" type="ORF">PGLA1383_LOCUS35923</name>
</gene>
<feature type="domain" description="CSD" evidence="1">
    <location>
        <begin position="56"/>
        <end position="125"/>
    </location>
</feature>
<dbReference type="SMART" id="SM00357">
    <property type="entry name" value="CSP"/>
    <property type="match status" value="2"/>
</dbReference>
<accession>A0A813FWF7</accession>